<feature type="domain" description="Trafficking protein particle complex subunit 11" evidence="1">
    <location>
        <begin position="1"/>
        <end position="61"/>
    </location>
</feature>
<evidence type="ECO:0000313" key="3">
    <source>
        <dbReference type="Proteomes" id="UP000228934"/>
    </source>
</evidence>
<dbReference type="PANTHER" id="PTHR14374">
    <property type="entry name" value="FOIE GRAS"/>
    <property type="match status" value="1"/>
</dbReference>
<name>A0A2G9RKD5_AQUCT</name>
<sequence>MLEIKTMAGFINYKICRLCFQHNTPLDAIAQFRKHIDLCKKKIGSAELSFEHAAWMSKQYENSSHYGWALGEFNKAKTGLKWYSSLKG</sequence>
<proteinExistence type="predicted"/>
<dbReference type="InterPro" id="IPR021773">
    <property type="entry name" value="TPC11"/>
</dbReference>
<dbReference type="Pfam" id="PF11817">
    <property type="entry name" value="Foie-gras_1"/>
    <property type="match status" value="1"/>
</dbReference>
<protein>
    <recommendedName>
        <fullName evidence="1">Trafficking protein particle complex subunit 11 domain-containing protein</fullName>
    </recommendedName>
</protein>
<dbReference type="EMBL" id="KV942028">
    <property type="protein sequence ID" value="PIO28338.1"/>
    <property type="molecule type" value="Genomic_DNA"/>
</dbReference>
<dbReference type="Proteomes" id="UP000228934">
    <property type="component" value="Unassembled WGS sequence"/>
</dbReference>
<evidence type="ECO:0000313" key="2">
    <source>
        <dbReference type="EMBL" id="PIO28338.1"/>
    </source>
</evidence>
<organism evidence="2 3">
    <name type="scientific">Aquarana catesbeiana</name>
    <name type="common">American bullfrog</name>
    <name type="synonym">Rana catesbeiana</name>
    <dbReference type="NCBI Taxonomy" id="8400"/>
    <lineage>
        <taxon>Eukaryota</taxon>
        <taxon>Metazoa</taxon>
        <taxon>Chordata</taxon>
        <taxon>Craniata</taxon>
        <taxon>Vertebrata</taxon>
        <taxon>Euteleostomi</taxon>
        <taxon>Amphibia</taxon>
        <taxon>Batrachia</taxon>
        <taxon>Anura</taxon>
        <taxon>Neobatrachia</taxon>
        <taxon>Ranoidea</taxon>
        <taxon>Ranidae</taxon>
        <taxon>Aquarana</taxon>
    </lineage>
</organism>
<evidence type="ECO:0000259" key="1">
    <source>
        <dbReference type="Pfam" id="PF11817"/>
    </source>
</evidence>
<dbReference type="OrthoDB" id="6278596at2759"/>
<accession>A0A2G9RKD5</accession>
<dbReference type="AlphaFoldDB" id="A0A2G9RKD5"/>
<keyword evidence="3" id="KW-1185">Reference proteome</keyword>
<reference evidence="3" key="1">
    <citation type="journal article" date="2017" name="Nat. Commun.">
        <title>The North American bullfrog draft genome provides insight into hormonal regulation of long noncoding RNA.</title>
        <authorList>
            <person name="Hammond S.A."/>
            <person name="Warren R.L."/>
            <person name="Vandervalk B.P."/>
            <person name="Kucuk E."/>
            <person name="Khan H."/>
            <person name="Gibb E.A."/>
            <person name="Pandoh P."/>
            <person name="Kirk H."/>
            <person name="Zhao Y."/>
            <person name="Jones M."/>
            <person name="Mungall A.J."/>
            <person name="Coope R."/>
            <person name="Pleasance S."/>
            <person name="Moore R.A."/>
            <person name="Holt R.A."/>
            <person name="Round J.M."/>
            <person name="Ohora S."/>
            <person name="Walle B.V."/>
            <person name="Veldhoen N."/>
            <person name="Helbing C.C."/>
            <person name="Birol I."/>
        </authorList>
    </citation>
    <scope>NUCLEOTIDE SEQUENCE [LARGE SCALE GENOMIC DNA]</scope>
</reference>
<dbReference type="PANTHER" id="PTHR14374:SF0">
    <property type="entry name" value="TRAFFICKING PROTEIN PARTICLE COMPLEX SUBUNIT 11"/>
    <property type="match status" value="1"/>
</dbReference>
<gene>
    <name evidence="2" type="ORF">AB205_0116030</name>
</gene>